<sequence>MNKKNCDTLNQQSTAEAMANNNKKQVKRQLKIERFAELLLQSGLSGVTRWSIVGKQQSNNPGTFASDLRKIGLNITKGRVYTLVDLISAKAGVNFINKKRAERNAELLEHDVIEHWLQPFIARENEVES</sequence>
<keyword evidence="2" id="KW-1185">Reference proteome</keyword>
<dbReference type="RefSeq" id="WP_242284155.1">
    <property type="nucleotide sequence ID" value="NZ_JAKKSL010000001.1"/>
</dbReference>
<comment type="caution">
    <text evidence="1">The sequence shown here is derived from an EMBL/GenBank/DDBJ whole genome shotgun (WGS) entry which is preliminary data.</text>
</comment>
<proteinExistence type="predicted"/>
<evidence type="ECO:0000313" key="1">
    <source>
        <dbReference type="EMBL" id="MCI2283015.1"/>
    </source>
</evidence>
<dbReference type="EMBL" id="JAKKSL010000001">
    <property type="protein sequence ID" value="MCI2283015.1"/>
    <property type="molecule type" value="Genomic_DNA"/>
</dbReference>
<accession>A0ABS9WYK7</accession>
<evidence type="ECO:0000313" key="2">
    <source>
        <dbReference type="Proteomes" id="UP001139646"/>
    </source>
</evidence>
<reference evidence="1" key="1">
    <citation type="submission" date="2022-01" db="EMBL/GenBank/DDBJ databases">
        <title>Colwellia maritima, isolated from seawater.</title>
        <authorList>
            <person name="Kristyanto S."/>
            <person name="Jung J."/>
            <person name="Jeon C.O."/>
        </authorList>
    </citation>
    <scope>NUCLEOTIDE SEQUENCE</scope>
    <source>
        <strain evidence="1">MSW7</strain>
    </source>
</reference>
<gene>
    <name evidence="1" type="ORF">L3081_05910</name>
</gene>
<organism evidence="1 2">
    <name type="scientific">Colwellia maritima</name>
    <dbReference type="NCBI Taxonomy" id="2912588"/>
    <lineage>
        <taxon>Bacteria</taxon>
        <taxon>Pseudomonadati</taxon>
        <taxon>Pseudomonadota</taxon>
        <taxon>Gammaproteobacteria</taxon>
        <taxon>Alteromonadales</taxon>
        <taxon>Colwelliaceae</taxon>
        <taxon>Colwellia</taxon>
    </lineage>
</organism>
<protein>
    <submittedName>
        <fullName evidence="1">Uncharacterized protein</fullName>
    </submittedName>
</protein>
<name>A0ABS9WYK7_9GAMM</name>
<dbReference type="Proteomes" id="UP001139646">
    <property type="component" value="Unassembled WGS sequence"/>
</dbReference>